<evidence type="ECO:0000313" key="3">
    <source>
        <dbReference type="Proteomes" id="UP000664628"/>
    </source>
</evidence>
<dbReference type="RefSeq" id="WP_207327999.1">
    <property type="nucleotide sequence ID" value="NZ_JAFMYW010000001.1"/>
</dbReference>
<reference evidence="2 3" key="1">
    <citation type="submission" date="2021-03" db="EMBL/GenBank/DDBJ databases">
        <title>Fibrella sp. HMF5405 genome sequencing and assembly.</title>
        <authorList>
            <person name="Kang H."/>
            <person name="Kim H."/>
            <person name="Bae S."/>
            <person name="Joh K."/>
        </authorList>
    </citation>
    <scope>NUCLEOTIDE SEQUENCE [LARGE SCALE GENOMIC DNA]</scope>
    <source>
        <strain evidence="2 3">HMF5405</strain>
    </source>
</reference>
<name>A0ABS3JDL0_9BACT</name>
<comment type="caution">
    <text evidence="2">The sequence shown here is derived from an EMBL/GenBank/DDBJ whole genome shotgun (WGS) entry which is preliminary data.</text>
</comment>
<gene>
    <name evidence="2" type="ORF">J2I46_05780</name>
</gene>
<dbReference type="Proteomes" id="UP000664628">
    <property type="component" value="Unassembled WGS sequence"/>
</dbReference>
<dbReference type="EMBL" id="JAFMYW010000001">
    <property type="protein sequence ID" value="MBO0948083.1"/>
    <property type="molecule type" value="Genomic_DNA"/>
</dbReference>
<evidence type="ECO:0008006" key="4">
    <source>
        <dbReference type="Google" id="ProtNLM"/>
    </source>
</evidence>
<feature type="transmembrane region" description="Helical" evidence="1">
    <location>
        <begin position="9"/>
        <end position="31"/>
    </location>
</feature>
<keyword evidence="1" id="KW-0812">Transmembrane</keyword>
<organism evidence="2 3">
    <name type="scientific">Fibrella forsythiae</name>
    <dbReference type="NCBI Taxonomy" id="2817061"/>
    <lineage>
        <taxon>Bacteria</taxon>
        <taxon>Pseudomonadati</taxon>
        <taxon>Bacteroidota</taxon>
        <taxon>Cytophagia</taxon>
        <taxon>Cytophagales</taxon>
        <taxon>Spirosomataceae</taxon>
        <taxon>Fibrella</taxon>
    </lineage>
</organism>
<accession>A0ABS3JDL0</accession>
<feature type="transmembrane region" description="Helical" evidence="1">
    <location>
        <begin position="43"/>
        <end position="60"/>
    </location>
</feature>
<sequence>MRYGPKRRFIWIPFFVLLSAAMLSAAVMWLWNHVLVAVVQVRPVTIWQAAGLMLLCRLLFGNWPGRNGRWGGGHNRFAGPSWKAKWQQMSEEDKARFREQWRKRRGGI</sequence>
<keyword evidence="3" id="KW-1185">Reference proteome</keyword>
<proteinExistence type="predicted"/>
<protein>
    <recommendedName>
        <fullName evidence="4">DUF4133 domain-containing protein</fullName>
    </recommendedName>
</protein>
<keyword evidence="1" id="KW-0472">Membrane</keyword>
<evidence type="ECO:0000256" key="1">
    <source>
        <dbReference type="SAM" id="Phobius"/>
    </source>
</evidence>
<evidence type="ECO:0000313" key="2">
    <source>
        <dbReference type="EMBL" id="MBO0948083.1"/>
    </source>
</evidence>
<keyword evidence="1" id="KW-1133">Transmembrane helix</keyword>